<dbReference type="GO" id="GO:0005886">
    <property type="term" value="C:plasma membrane"/>
    <property type="evidence" value="ECO:0007669"/>
    <property type="project" value="TreeGrafter"/>
</dbReference>
<feature type="transmembrane region" description="Helical" evidence="6">
    <location>
        <begin position="295"/>
        <end position="317"/>
    </location>
</feature>
<dbReference type="InterPro" id="IPR036938">
    <property type="entry name" value="PAP2/HPO_sf"/>
</dbReference>
<dbReference type="GO" id="GO:0008195">
    <property type="term" value="F:phosphatidate phosphatase activity"/>
    <property type="evidence" value="ECO:0007669"/>
    <property type="project" value="TreeGrafter"/>
</dbReference>
<dbReference type="Proteomes" id="UP001258017">
    <property type="component" value="Unassembled WGS sequence"/>
</dbReference>
<feature type="transmembrane region" description="Helical" evidence="6">
    <location>
        <begin position="240"/>
        <end position="258"/>
    </location>
</feature>
<name>A0AAD9RV70_9HYME</name>
<keyword evidence="3 6" id="KW-0812">Transmembrane</keyword>
<accession>A0AAD9RV70</accession>
<evidence type="ECO:0000256" key="1">
    <source>
        <dbReference type="ARBA" id="ARBA00004141"/>
    </source>
</evidence>
<feature type="transmembrane region" description="Helical" evidence="6">
    <location>
        <begin position="168"/>
        <end position="192"/>
    </location>
</feature>
<evidence type="ECO:0000256" key="5">
    <source>
        <dbReference type="ARBA" id="ARBA00023136"/>
    </source>
</evidence>
<evidence type="ECO:0000256" key="4">
    <source>
        <dbReference type="ARBA" id="ARBA00022989"/>
    </source>
</evidence>
<keyword evidence="9" id="KW-1185">Reference proteome</keyword>
<protein>
    <recommendedName>
        <fullName evidence="7">Phosphatidic acid phosphatase type 2/haloperoxidase domain-containing protein</fullName>
    </recommendedName>
</protein>
<dbReference type="AlphaFoldDB" id="A0AAD9RV70"/>
<dbReference type="EMBL" id="JAIFRP010000014">
    <property type="protein sequence ID" value="KAK2586273.1"/>
    <property type="molecule type" value="Genomic_DNA"/>
</dbReference>
<dbReference type="Pfam" id="PF01569">
    <property type="entry name" value="PAP2"/>
    <property type="match status" value="1"/>
</dbReference>
<organism evidence="8 9">
    <name type="scientific">Odynerus spinipes</name>
    <dbReference type="NCBI Taxonomy" id="1348599"/>
    <lineage>
        <taxon>Eukaryota</taxon>
        <taxon>Metazoa</taxon>
        <taxon>Ecdysozoa</taxon>
        <taxon>Arthropoda</taxon>
        <taxon>Hexapoda</taxon>
        <taxon>Insecta</taxon>
        <taxon>Pterygota</taxon>
        <taxon>Neoptera</taxon>
        <taxon>Endopterygota</taxon>
        <taxon>Hymenoptera</taxon>
        <taxon>Apocrita</taxon>
        <taxon>Aculeata</taxon>
        <taxon>Vespoidea</taxon>
        <taxon>Vespidae</taxon>
        <taxon>Eumeninae</taxon>
        <taxon>Odynerus</taxon>
    </lineage>
</organism>
<evidence type="ECO:0000256" key="6">
    <source>
        <dbReference type="SAM" id="Phobius"/>
    </source>
</evidence>
<comment type="caution">
    <text evidence="8">The sequence shown here is derived from an EMBL/GenBank/DDBJ whole genome shotgun (WGS) entry which is preliminary data.</text>
</comment>
<comment type="subcellular location">
    <subcellularLocation>
        <location evidence="1">Membrane</location>
        <topology evidence="1">Multi-pass membrane protein</topology>
    </subcellularLocation>
</comment>
<feature type="transmembrane region" description="Helical" evidence="6">
    <location>
        <begin position="123"/>
        <end position="147"/>
    </location>
</feature>
<dbReference type="SMART" id="SM00014">
    <property type="entry name" value="acidPPc"/>
    <property type="match status" value="1"/>
</dbReference>
<evidence type="ECO:0000313" key="8">
    <source>
        <dbReference type="EMBL" id="KAK2586273.1"/>
    </source>
</evidence>
<dbReference type="PANTHER" id="PTHR10165">
    <property type="entry name" value="LIPID PHOSPHATE PHOSPHATASE"/>
    <property type="match status" value="1"/>
</dbReference>
<evidence type="ECO:0000313" key="9">
    <source>
        <dbReference type="Proteomes" id="UP001258017"/>
    </source>
</evidence>
<evidence type="ECO:0000259" key="7">
    <source>
        <dbReference type="SMART" id="SM00014"/>
    </source>
</evidence>
<keyword evidence="5 6" id="KW-0472">Membrane</keyword>
<dbReference type="InterPro" id="IPR043216">
    <property type="entry name" value="PAP-like"/>
</dbReference>
<dbReference type="GO" id="GO:0007165">
    <property type="term" value="P:signal transduction"/>
    <property type="evidence" value="ECO:0007669"/>
    <property type="project" value="TreeGrafter"/>
</dbReference>
<dbReference type="GO" id="GO:0006644">
    <property type="term" value="P:phospholipid metabolic process"/>
    <property type="evidence" value="ECO:0007669"/>
    <property type="project" value="InterPro"/>
</dbReference>
<dbReference type="Gene3D" id="1.20.144.10">
    <property type="entry name" value="Phosphatidic acid phosphatase type 2/haloperoxidase"/>
    <property type="match status" value="1"/>
</dbReference>
<dbReference type="GO" id="GO:0046839">
    <property type="term" value="P:phospholipid dephosphorylation"/>
    <property type="evidence" value="ECO:0007669"/>
    <property type="project" value="TreeGrafter"/>
</dbReference>
<evidence type="ECO:0000256" key="3">
    <source>
        <dbReference type="ARBA" id="ARBA00022692"/>
    </source>
</evidence>
<evidence type="ECO:0000256" key="2">
    <source>
        <dbReference type="ARBA" id="ARBA00008816"/>
    </source>
</evidence>
<comment type="similarity">
    <text evidence="2">Belongs to the PA-phosphatase related phosphoesterase family.</text>
</comment>
<feature type="transmembrane region" description="Helical" evidence="6">
    <location>
        <begin position="270"/>
        <end position="289"/>
    </location>
</feature>
<feature type="domain" description="Phosphatidic acid phosphatase type 2/haloperoxidase" evidence="7">
    <location>
        <begin position="171"/>
        <end position="313"/>
    </location>
</feature>
<proteinExistence type="inferred from homology"/>
<dbReference type="SUPFAM" id="SSF48317">
    <property type="entry name" value="Acid phosphatase/Vanadium-dependent haloperoxidase"/>
    <property type="match status" value="1"/>
</dbReference>
<keyword evidence="4 6" id="KW-1133">Transmembrane helix</keyword>
<feature type="transmembrane region" description="Helical" evidence="6">
    <location>
        <begin position="76"/>
        <end position="95"/>
    </location>
</feature>
<gene>
    <name evidence="8" type="ORF">KPH14_001529</name>
</gene>
<reference evidence="8" key="2">
    <citation type="journal article" date="2023" name="Commun. Biol.">
        <title>Intrasexual cuticular hydrocarbon dimorphism in a wasp sheds light on hydrocarbon biosynthesis genes in Hymenoptera.</title>
        <authorList>
            <person name="Moris V.C."/>
            <person name="Podsiadlowski L."/>
            <person name="Martin S."/>
            <person name="Oeyen J.P."/>
            <person name="Donath A."/>
            <person name="Petersen M."/>
            <person name="Wilbrandt J."/>
            <person name="Misof B."/>
            <person name="Liedtke D."/>
            <person name="Thamm M."/>
            <person name="Scheiner R."/>
            <person name="Schmitt T."/>
            <person name="Niehuis O."/>
        </authorList>
    </citation>
    <scope>NUCLEOTIDE SEQUENCE</scope>
    <source>
        <strain evidence="8">GBR_01_08_01A</strain>
    </source>
</reference>
<dbReference type="PANTHER" id="PTHR10165:SF103">
    <property type="entry name" value="PHOSPHOLIPID PHOSPHATASE HOMOLOG 1.2 HOMOLOG"/>
    <property type="match status" value="1"/>
</dbReference>
<dbReference type="InterPro" id="IPR000326">
    <property type="entry name" value="PAP2/HPO"/>
</dbReference>
<reference evidence="8" key="1">
    <citation type="submission" date="2021-08" db="EMBL/GenBank/DDBJ databases">
        <authorList>
            <person name="Misof B."/>
            <person name="Oliver O."/>
            <person name="Podsiadlowski L."/>
            <person name="Donath A."/>
            <person name="Peters R."/>
            <person name="Mayer C."/>
            <person name="Rust J."/>
            <person name="Gunkel S."/>
            <person name="Lesny P."/>
            <person name="Martin S."/>
            <person name="Oeyen J.P."/>
            <person name="Petersen M."/>
            <person name="Panagiotis P."/>
            <person name="Wilbrandt J."/>
            <person name="Tanja T."/>
        </authorList>
    </citation>
    <scope>NUCLEOTIDE SEQUENCE</scope>
    <source>
        <strain evidence="8">GBR_01_08_01A</strain>
        <tissue evidence="8">Thorax + abdomen</tissue>
    </source>
</reference>
<sequence>MVINGFTVDSCKESLLRFGGRFFRSTQHTPLQRSTEQLTRCSTVSLEEETTDKTDNAVSAQTIPKIMSVCRNTIRWVLLFDVLLALTVIALMGLMEFGNLPRNQIGFFCNDPKLSFKFTGDTISITVLLGVSIFMPIIMMWVTEYACHAADSYTTESGSRGSRLKQVWFWYGHYAIGIAALTVGCNVMKIVIGEPRPHFFDTCRPQEARNCTDEYIDSYTCTNTIDSNWFVSDSSKSFPSSHSALSMFTTIFVVCYLQQRMTSRTILFKPWLQFTVCMWTVICSFSRIGDNRHHWWDVLVGMVLGLISAVLVVSISCQEFRFDGKKALRMRREFIRASEPIAFDDKSYQSVKKLVNNANNVDIPEGRELRDITVSWKE</sequence>